<keyword evidence="3" id="KW-1185">Reference proteome</keyword>
<dbReference type="Pfam" id="PF04233">
    <property type="entry name" value="Phage_Mu_F"/>
    <property type="match status" value="1"/>
</dbReference>
<dbReference type="Proteomes" id="UP000217528">
    <property type="component" value="Unassembled WGS sequence"/>
</dbReference>
<dbReference type="EMBL" id="LMVN01000011">
    <property type="protein sequence ID" value="PAV07644.1"/>
    <property type="molecule type" value="Genomic_DNA"/>
</dbReference>
<organism evidence="2 3">
    <name type="scientific">Methanosphaera cuniculi</name>
    <dbReference type="NCBI Taxonomy" id="1077256"/>
    <lineage>
        <taxon>Archaea</taxon>
        <taxon>Methanobacteriati</taxon>
        <taxon>Methanobacteriota</taxon>
        <taxon>Methanomada group</taxon>
        <taxon>Methanobacteria</taxon>
        <taxon>Methanobacteriales</taxon>
        <taxon>Methanobacteriaceae</taxon>
        <taxon>Methanosphaera</taxon>
    </lineage>
</organism>
<dbReference type="AlphaFoldDB" id="A0A2A2HEE8"/>
<reference evidence="2 3" key="1">
    <citation type="journal article" date="2017" name="BMC Genomics">
        <title>Genomic analysis of methanogenic archaea reveals a shift towards energy conservation.</title>
        <authorList>
            <person name="Gilmore S.P."/>
            <person name="Henske J.K."/>
            <person name="Sexton J.A."/>
            <person name="Solomon K.V."/>
            <person name="Seppala S."/>
            <person name="Yoo J.I."/>
            <person name="Huyett L.M."/>
            <person name="Pressman A."/>
            <person name="Cogan J.Z."/>
            <person name="Kivenson V."/>
            <person name="Peng X."/>
            <person name="Tan Y."/>
            <person name="Valentine D.L."/>
            <person name="O'Malley M.A."/>
        </authorList>
    </citation>
    <scope>NUCLEOTIDE SEQUENCE [LARGE SCALE GENOMIC DNA]</scope>
    <source>
        <strain evidence="2 3">1R-7</strain>
    </source>
</reference>
<comment type="caution">
    <text evidence="2">The sequence shown here is derived from an EMBL/GenBank/DDBJ whole genome shotgun (WGS) entry which is preliminary data.</text>
</comment>
<evidence type="ECO:0000313" key="3">
    <source>
        <dbReference type="Proteomes" id="UP000217528"/>
    </source>
</evidence>
<evidence type="ECO:0000313" key="2">
    <source>
        <dbReference type="EMBL" id="PAV07644.1"/>
    </source>
</evidence>
<name>A0A2A2HEE8_9EURY</name>
<protein>
    <recommendedName>
        <fullName evidence="1">Phage head morphogenesis domain-containing protein</fullName>
    </recommendedName>
</protein>
<feature type="domain" description="Phage head morphogenesis" evidence="1">
    <location>
        <begin position="217"/>
        <end position="288"/>
    </location>
</feature>
<gene>
    <name evidence="2" type="ORF">ASJ82_08180</name>
</gene>
<evidence type="ECO:0000259" key="1">
    <source>
        <dbReference type="Pfam" id="PF04233"/>
    </source>
</evidence>
<sequence>MSFKTFQAKKLNQEFNKFLKMSLKLEKKLENELYEKYTGVMFQQIIDVITRNLDYPSMNLNILENELYMLLSNYDEWYNELMDSYVEQSMELARQRHQQYTELLHNKEVTNSLLSDDITKKSWFKLISNKVKSRFKRTRKKTSLTGKLKAKNYRLKRQKKYTNSTFSKRTTKKVSRVIQKHYKNKKDTVHLKKSLNDKLRKIFNEDAKRMAESIIQGSKNESAYDEIMNDESIKNKQWITQGDDKVRDSHAELEGTIIPKDEVFPNGLEFPRDDRGDAEEVINCRCELLPA</sequence>
<dbReference type="InterPro" id="IPR006528">
    <property type="entry name" value="Phage_head_morphogenesis_dom"/>
</dbReference>
<accession>A0A2A2HEE8</accession>
<proteinExistence type="predicted"/>